<dbReference type="PANTHER" id="PTHR41317:SF1">
    <property type="entry name" value="PD-(D_E)XK NUCLEASE FAMILY TRANSPOSASE"/>
    <property type="match status" value="1"/>
</dbReference>
<dbReference type="InterPro" id="IPR010106">
    <property type="entry name" value="RpnA"/>
</dbReference>
<dbReference type="PANTHER" id="PTHR41317">
    <property type="entry name" value="PD-(D_E)XK NUCLEASE FAMILY TRANSPOSASE"/>
    <property type="match status" value="1"/>
</dbReference>
<name>A0A1Y4QUC4_9ENTE</name>
<dbReference type="NCBIfam" id="TIGR01784">
    <property type="entry name" value="T_den_put_tspse"/>
    <property type="match status" value="1"/>
</dbReference>
<accession>A0A1Y4QUC4</accession>
<dbReference type="Proteomes" id="UP000196074">
    <property type="component" value="Unassembled WGS sequence"/>
</dbReference>
<protein>
    <recommendedName>
        <fullName evidence="3">Rpn family recombination-promoting nuclease/putative transposase</fullName>
    </recommendedName>
</protein>
<evidence type="ECO:0008006" key="3">
    <source>
        <dbReference type="Google" id="ProtNLM"/>
    </source>
</evidence>
<dbReference type="RefSeq" id="WP_080961984.1">
    <property type="nucleotide sequence ID" value="NZ_CP010059.1"/>
</dbReference>
<gene>
    <name evidence="1" type="ORF">B5E88_10665</name>
</gene>
<evidence type="ECO:0000313" key="2">
    <source>
        <dbReference type="Proteomes" id="UP000196074"/>
    </source>
</evidence>
<sequence>MKKENKNPVYFGLTNDIIFGWVMKSEENCLAIIRAILPELNITGIVHKEVQHEITPVTSARGVRFDAVVKDDQERYYDIEMQVENTGDLGRRARYYQSQIDNETLMKGQTFHMLKESFVIFLCAFDPFSYGLRRYQFHQYEDTIRDLRLDTYSHVLFVNSKGTEGEVSNDLAGIIDVMNQKPNQTNPLASKLMKEIDYYNQDSEKRRELMDYATRLEDERLIGERIGEKRGRKEGKIEGRIEERNRNARNIIIAFKANQAAPSYIFQFVKSAFKDDFTDEEIQQMIDDVEDNE</sequence>
<comment type="caution">
    <text evidence="1">The sequence shown here is derived from an EMBL/GenBank/DDBJ whole genome shotgun (WGS) entry which is preliminary data.</text>
</comment>
<dbReference type="EMBL" id="NFLC01000027">
    <property type="protein sequence ID" value="OUQ08924.1"/>
    <property type="molecule type" value="Genomic_DNA"/>
</dbReference>
<reference evidence="2" key="1">
    <citation type="submission" date="2017-04" db="EMBL/GenBank/DDBJ databases">
        <title>Function of individual gut microbiota members based on whole genome sequencing of pure cultures obtained from chicken caecum.</title>
        <authorList>
            <person name="Medvecky M."/>
            <person name="Cejkova D."/>
            <person name="Polansky O."/>
            <person name="Karasova D."/>
            <person name="Kubasova T."/>
            <person name="Cizek A."/>
            <person name="Rychlik I."/>
        </authorList>
    </citation>
    <scope>NUCLEOTIDE SEQUENCE [LARGE SCALE GENOMIC DNA]</scope>
    <source>
        <strain evidence="2">An144</strain>
    </source>
</reference>
<dbReference type="Pfam" id="PF12784">
    <property type="entry name" value="PDDEXK_2"/>
    <property type="match status" value="1"/>
</dbReference>
<proteinExistence type="predicted"/>
<organism evidence="1 2">
    <name type="scientific">Enterococcus cecorum</name>
    <dbReference type="NCBI Taxonomy" id="44008"/>
    <lineage>
        <taxon>Bacteria</taxon>
        <taxon>Bacillati</taxon>
        <taxon>Bacillota</taxon>
        <taxon>Bacilli</taxon>
        <taxon>Lactobacillales</taxon>
        <taxon>Enterococcaceae</taxon>
        <taxon>Enterococcus</taxon>
    </lineage>
</organism>
<dbReference type="AlphaFoldDB" id="A0A1Y4QUC4"/>
<evidence type="ECO:0000313" key="1">
    <source>
        <dbReference type="EMBL" id="OUQ08924.1"/>
    </source>
</evidence>